<dbReference type="AlphaFoldDB" id="A0A930H1X8"/>
<dbReference type="Proteomes" id="UP000758611">
    <property type="component" value="Unassembled WGS sequence"/>
</dbReference>
<evidence type="ECO:0000313" key="2">
    <source>
        <dbReference type="Proteomes" id="UP000758611"/>
    </source>
</evidence>
<reference evidence="1" key="1">
    <citation type="submission" date="2020-04" db="EMBL/GenBank/DDBJ databases">
        <title>Deep metagenomics examines the oral microbiome during advanced dental caries in children, revealing novel taxa and co-occurrences with host molecules.</title>
        <authorList>
            <person name="Baker J.L."/>
            <person name="Morton J.T."/>
            <person name="Dinis M."/>
            <person name="Alvarez R."/>
            <person name="Tran N.C."/>
            <person name="Knight R."/>
            <person name="Edlund A."/>
        </authorList>
    </citation>
    <scope>NUCLEOTIDE SEQUENCE</scope>
    <source>
        <strain evidence="1">JCVI_23_bin.11</strain>
    </source>
</reference>
<dbReference type="RefSeq" id="WP_278476630.1">
    <property type="nucleotide sequence ID" value="NZ_JABZRE010000001.1"/>
</dbReference>
<protein>
    <submittedName>
        <fullName evidence="1">Uncharacterized protein</fullName>
    </submittedName>
</protein>
<proteinExistence type="predicted"/>
<dbReference type="EMBL" id="JABZRE010000001">
    <property type="protein sequence ID" value="MBF1306215.1"/>
    <property type="molecule type" value="Genomic_DNA"/>
</dbReference>
<comment type="caution">
    <text evidence="1">The sequence shown here is derived from an EMBL/GenBank/DDBJ whole genome shotgun (WGS) entry which is preliminary data.</text>
</comment>
<organism evidence="1 2">
    <name type="scientific">Parvimonas micra</name>
    <dbReference type="NCBI Taxonomy" id="33033"/>
    <lineage>
        <taxon>Bacteria</taxon>
        <taxon>Bacillati</taxon>
        <taxon>Bacillota</taxon>
        <taxon>Tissierellia</taxon>
        <taxon>Tissierellales</taxon>
        <taxon>Peptoniphilaceae</taxon>
        <taxon>Parvimonas</taxon>
    </lineage>
</organism>
<accession>A0A930H1X8</accession>
<name>A0A930H1X8_9FIRM</name>
<gene>
    <name evidence="1" type="ORF">HXM94_00235</name>
</gene>
<sequence length="125" mass="14861">MVKIPQCINDELNLDPKKWKHLTKSKILDLKKKIKSASEITLVDRFYDNHSCIWIDFESDEAGFVWTFERSQKFGTSEVLKEIALSQLPRNPSLIYFQEDNEGVHLFYNFKNYSNEWLTKSIYFS</sequence>
<evidence type="ECO:0000313" key="1">
    <source>
        <dbReference type="EMBL" id="MBF1306215.1"/>
    </source>
</evidence>